<evidence type="ECO:0000313" key="2">
    <source>
        <dbReference type="EMBL" id="TVY59017.1"/>
    </source>
</evidence>
<dbReference type="AlphaFoldDB" id="A0A8T9BSH8"/>
<dbReference type="OrthoDB" id="5138418at2759"/>
<gene>
    <name evidence="2" type="ORF">LSUE1_G008899</name>
</gene>
<sequence length="446" mass="48460">MTYSNNPSQMPGAFNVANQRDHGSAPRLSGAKSHIFQPPRTRSDSASSSLLLTRSTTSSSTARRPSFAPRKRSRAESPSPMEDEWANGTEGAPDRCPGSPKPFVNTKYVLAGGMDTPTLKAAQLDSEYSDLAYRKSLAEDGMRHTRRGLFSDMDGGSPGGEGWSKAAIQVVGGVAGKIWEFCKTGSSVFRGFHAGVGKGYTIENSESTSSYHVEETESFWETEKQSTWGPPDRESTPVPGQFPEFDDRSTTPEARPSKRRQVSRNNTQDEIAKNWVVVPTPPPTTPSKPVPQIRGPSRYSMPTASSAGRRSTASTARPVSRAGFAPSTGPRRPMLSRVSHAGSLALTPNRGASYASPRSSPGSNIPRASSPMRATSQKAPDSPAAKEAQRWATQKKKEEREADESIRRLDRQLKAMIREGKEALGTKIEVDISDDDFGRGSRKWDI</sequence>
<evidence type="ECO:0000256" key="1">
    <source>
        <dbReference type="SAM" id="MobiDB-lite"/>
    </source>
</evidence>
<protein>
    <submittedName>
        <fullName evidence="2">Uncharacterized protein</fullName>
    </submittedName>
</protein>
<name>A0A8T9BSH8_9HELO</name>
<feature type="compositionally biased region" description="Polar residues" evidence="1">
    <location>
        <begin position="356"/>
        <end position="379"/>
    </location>
</feature>
<feature type="compositionally biased region" description="Basic and acidic residues" evidence="1">
    <location>
        <begin position="395"/>
        <end position="406"/>
    </location>
</feature>
<keyword evidence="3" id="KW-1185">Reference proteome</keyword>
<feature type="region of interest" description="Disordered" evidence="1">
    <location>
        <begin position="206"/>
        <end position="406"/>
    </location>
</feature>
<feature type="compositionally biased region" description="Low complexity" evidence="1">
    <location>
        <begin position="44"/>
        <end position="68"/>
    </location>
</feature>
<feature type="compositionally biased region" description="Low complexity" evidence="1">
    <location>
        <begin position="303"/>
        <end position="317"/>
    </location>
</feature>
<dbReference type="EMBL" id="QGMK01002394">
    <property type="protein sequence ID" value="TVY59017.1"/>
    <property type="molecule type" value="Genomic_DNA"/>
</dbReference>
<comment type="caution">
    <text evidence="2">The sequence shown here is derived from an EMBL/GenBank/DDBJ whole genome shotgun (WGS) entry which is preliminary data.</text>
</comment>
<feature type="region of interest" description="Disordered" evidence="1">
    <location>
        <begin position="1"/>
        <end position="100"/>
    </location>
</feature>
<feature type="compositionally biased region" description="Pro residues" evidence="1">
    <location>
        <begin position="279"/>
        <end position="289"/>
    </location>
</feature>
<accession>A0A8T9BSH8</accession>
<proteinExistence type="predicted"/>
<organism evidence="2 3">
    <name type="scientific">Lachnellula suecica</name>
    <dbReference type="NCBI Taxonomy" id="602035"/>
    <lineage>
        <taxon>Eukaryota</taxon>
        <taxon>Fungi</taxon>
        <taxon>Dikarya</taxon>
        <taxon>Ascomycota</taxon>
        <taxon>Pezizomycotina</taxon>
        <taxon>Leotiomycetes</taxon>
        <taxon>Helotiales</taxon>
        <taxon>Lachnaceae</taxon>
        <taxon>Lachnellula</taxon>
    </lineage>
</organism>
<reference evidence="2 3" key="1">
    <citation type="submission" date="2018-05" db="EMBL/GenBank/DDBJ databases">
        <title>Genome sequencing and assembly of the regulated plant pathogen Lachnellula willkommii and related sister species for the development of diagnostic species identification markers.</title>
        <authorList>
            <person name="Giroux E."/>
            <person name="Bilodeau G."/>
        </authorList>
    </citation>
    <scope>NUCLEOTIDE SEQUENCE [LARGE SCALE GENOMIC DNA]</scope>
    <source>
        <strain evidence="2 3">CBS 268.59</strain>
    </source>
</reference>
<dbReference type="Proteomes" id="UP000469558">
    <property type="component" value="Unassembled WGS sequence"/>
</dbReference>
<evidence type="ECO:0000313" key="3">
    <source>
        <dbReference type="Proteomes" id="UP000469558"/>
    </source>
</evidence>